<dbReference type="eggNOG" id="COG0154">
    <property type="taxonomic scope" value="Bacteria"/>
</dbReference>
<dbReference type="NCBIfam" id="NF005899">
    <property type="entry name" value="PRK07869.1"/>
    <property type="match status" value="1"/>
</dbReference>
<dbReference type="AlphaFoldDB" id="A8ZX29"/>
<proteinExistence type="inferred from homology"/>
<dbReference type="PANTHER" id="PTHR11895:SF7">
    <property type="entry name" value="GLUTAMYL-TRNA(GLN) AMIDOTRANSFERASE SUBUNIT A, MITOCHONDRIAL"/>
    <property type="match status" value="1"/>
</dbReference>
<name>A8ZX29_DESOH</name>
<organism evidence="3 4">
    <name type="scientific">Desulfosudis oleivorans (strain DSM 6200 / JCM 39069 / Hxd3)</name>
    <name type="common">Desulfococcus oleovorans</name>
    <dbReference type="NCBI Taxonomy" id="96561"/>
    <lineage>
        <taxon>Bacteria</taxon>
        <taxon>Pseudomonadati</taxon>
        <taxon>Thermodesulfobacteriota</taxon>
        <taxon>Desulfobacteria</taxon>
        <taxon>Desulfobacterales</taxon>
        <taxon>Desulfosudaceae</taxon>
        <taxon>Desulfosudis</taxon>
    </lineage>
</organism>
<comment type="similarity">
    <text evidence="1">Belongs to the amidase family.</text>
</comment>
<dbReference type="PROSITE" id="PS00571">
    <property type="entry name" value="AMIDASES"/>
    <property type="match status" value="1"/>
</dbReference>
<sequence>MTSHKQVSAFCDDIISNMDAVEIARHIAAGEIKASEAVEASILRAEKVNPELNAIVTETFEDALEKAKAPLDNFFYGVPSFIKDNDEVKGFPTLQGSRAVAKVPSPESSEFVRQFLSTGLICLGKTSLPEFGLTATTEPLASGPTRNPWNSDFSTGGSSGGSAALVAAGVVPIAHGNDGGGSIRIPASCCGVVGLKPSRDRLVNMEAGKYLPVNILHEGVLTRTVRDTAYFFHAAEQYYKNPKFPEIGLVEHPGKKRLKIGIFTDSPYSEACDKDIAEAVYSVGKDCERLGHKVEEISCPATKQMGDDFIVYWGMLAFSIKHFGSLFFGKGFDKTKVEPLTSGLSRYFLKKSYKLPLLPLRMMQFTRLYKKILEEYDVLLSPALGHEPPEIGYMGPDLPFEIALERLEKFVPFTPPQNVTGTPAISLPSGHQTSNGLPVAIQFAAGLGQDKTLLELAFEIEEARPWPLIG</sequence>
<dbReference type="SUPFAM" id="SSF75304">
    <property type="entry name" value="Amidase signature (AS) enzymes"/>
    <property type="match status" value="1"/>
</dbReference>
<dbReference type="GO" id="GO:0003824">
    <property type="term" value="F:catalytic activity"/>
    <property type="evidence" value="ECO:0007669"/>
    <property type="project" value="InterPro"/>
</dbReference>
<evidence type="ECO:0000259" key="2">
    <source>
        <dbReference type="Pfam" id="PF01425"/>
    </source>
</evidence>
<gene>
    <name evidence="3" type="ordered locus">Dole_1076</name>
</gene>
<keyword evidence="4" id="KW-1185">Reference proteome</keyword>
<dbReference type="Pfam" id="PF01425">
    <property type="entry name" value="Amidase"/>
    <property type="match status" value="1"/>
</dbReference>
<protein>
    <submittedName>
        <fullName evidence="3">Amidase</fullName>
    </submittedName>
</protein>
<dbReference type="HOGENOM" id="CLU_009600_0_4_7"/>
<dbReference type="OrthoDB" id="9811471at2"/>
<accession>A8ZX29</accession>
<dbReference type="Gene3D" id="3.90.1300.10">
    <property type="entry name" value="Amidase signature (AS) domain"/>
    <property type="match status" value="1"/>
</dbReference>
<evidence type="ECO:0000256" key="1">
    <source>
        <dbReference type="ARBA" id="ARBA00009199"/>
    </source>
</evidence>
<dbReference type="STRING" id="96561.Dole_1076"/>
<dbReference type="EMBL" id="CP000859">
    <property type="protein sequence ID" value="ABW66885.1"/>
    <property type="molecule type" value="Genomic_DNA"/>
</dbReference>
<dbReference type="RefSeq" id="WP_012174503.1">
    <property type="nucleotide sequence ID" value="NC_009943.1"/>
</dbReference>
<dbReference type="Proteomes" id="UP000008561">
    <property type="component" value="Chromosome"/>
</dbReference>
<feature type="domain" description="Amidase" evidence="2">
    <location>
        <begin position="36"/>
        <end position="454"/>
    </location>
</feature>
<dbReference type="KEGG" id="dol:Dole_1076"/>
<evidence type="ECO:0000313" key="3">
    <source>
        <dbReference type="EMBL" id="ABW66885.1"/>
    </source>
</evidence>
<dbReference type="PANTHER" id="PTHR11895">
    <property type="entry name" value="TRANSAMIDASE"/>
    <property type="match status" value="1"/>
</dbReference>
<evidence type="ECO:0000313" key="4">
    <source>
        <dbReference type="Proteomes" id="UP000008561"/>
    </source>
</evidence>
<dbReference type="InterPro" id="IPR023631">
    <property type="entry name" value="Amidase_dom"/>
</dbReference>
<dbReference type="InterPro" id="IPR020556">
    <property type="entry name" value="Amidase_CS"/>
</dbReference>
<reference evidence="3 4" key="1">
    <citation type="submission" date="2007-10" db="EMBL/GenBank/DDBJ databases">
        <title>Complete sequence of Desulfococcus oleovorans Hxd3.</title>
        <authorList>
            <consortium name="US DOE Joint Genome Institute"/>
            <person name="Copeland A."/>
            <person name="Lucas S."/>
            <person name="Lapidus A."/>
            <person name="Barry K."/>
            <person name="Glavina del Rio T."/>
            <person name="Dalin E."/>
            <person name="Tice H."/>
            <person name="Pitluck S."/>
            <person name="Kiss H."/>
            <person name="Brettin T."/>
            <person name="Bruce D."/>
            <person name="Detter J.C."/>
            <person name="Han C."/>
            <person name="Schmutz J."/>
            <person name="Larimer F."/>
            <person name="Land M."/>
            <person name="Hauser L."/>
            <person name="Kyrpides N."/>
            <person name="Kim E."/>
            <person name="Wawrik B."/>
            <person name="Richardson P."/>
        </authorList>
    </citation>
    <scope>NUCLEOTIDE SEQUENCE [LARGE SCALE GENOMIC DNA]</scope>
    <source>
        <strain evidence="4">DSM 6200 / JCM 39069 / Hxd3</strain>
    </source>
</reference>
<dbReference type="InterPro" id="IPR000120">
    <property type="entry name" value="Amidase"/>
</dbReference>
<dbReference type="InterPro" id="IPR036928">
    <property type="entry name" value="AS_sf"/>
</dbReference>